<feature type="signal peptide" evidence="1">
    <location>
        <begin position="1"/>
        <end position="22"/>
    </location>
</feature>
<evidence type="ECO:0000313" key="3">
    <source>
        <dbReference type="Proteomes" id="UP000283832"/>
    </source>
</evidence>
<dbReference type="EMBL" id="QXEC01000004">
    <property type="protein sequence ID" value="RIV40073.1"/>
    <property type="molecule type" value="Genomic_DNA"/>
</dbReference>
<keyword evidence="1" id="KW-0732">Signal</keyword>
<organism evidence="2 3">
    <name type="scientific">Micromonospora radicis</name>
    <dbReference type="NCBI Taxonomy" id="1894971"/>
    <lineage>
        <taxon>Bacteria</taxon>
        <taxon>Bacillati</taxon>
        <taxon>Actinomycetota</taxon>
        <taxon>Actinomycetes</taxon>
        <taxon>Micromonosporales</taxon>
        <taxon>Micromonosporaceae</taxon>
        <taxon>Micromonospora</taxon>
    </lineage>
</organism>
<name>A0A418MY64_9ACTN</name>
<dbReference type="RefSeq" id="WP_119573881.1">
    <property type="nucleotide sequence ID" value="NZ_QXEC01000004.1"/>
</dbReference>
<dbReference type="PROSITE" id="PS51257">
    <property type="entry name" value="PROKAR_LIPOPROTEIN"/>
    <property type="match status" value="1"/>
</dbReference>
<keyword evidence="3" id="KW-1185">Reference proteome</keyword>
<dbReference type="OrthoDB" id="3295547at2"/>
<evidence type="ECO:0000313" key="2">
    <source>
        <dbReference type="EMBL" id="RIV40073.1"/>
    </source>
</evidence>
<proteinExistence type="predicted"/>
<dbReference type="Proteomes" id="UP000283832">
    <property type="component" value="Unassembled WGS sequence"/>
</dbReference>
<sequence length="318" mass="33332">MARRVTAVLVGLGLVVSGCAVAAEQPRRRDSGVPVVQQRWESCDTVTGGEGLVRDGSQDALALPLLDDDFRPSAAVVCRAEPQRRPGGGTDLVAMEERAADVAALVAALRLPDRPTVGNCTLELPFVPWLALLDAQGRWVRPGVPTDDCGKPRIEFRTAYEQLSTERVATRVLRELESDAAAASGCSQDWADMVWATGEFGGGQGTVPDPLAPGSAAVRVCVYQVPVPERGGDKPAGEFESGRTLSAAQWTEVGRELVATAPAASCDTPAGRFAVLHLPTGQVYVEADGCRRILIEVGNGPGALRQGTAGLAGLVFAP</sequence>
<protein>
    <submittedName>
        <fullName evidence="2">Uncharacterized protein</fullName>
    </submittedName>
</protein>
<accession>A0A418MY64</accession>
<comment type="caution">
    <text evidence="2">The sequence shown here is derived from an EMBL/GenBank/DDBJ whole genome shotgun (WGS) entry which is preliminary data.</text>
</comment>
<dbReference type="AlphaFoldDB" id="A0A418MY64"/>
<feature type="chain" id="PRO_5019017135" evidence="1">
    <location>
        <begin position="23"/>
        <end position="318"/>
    </location>
</feature>
<evidence type="ECO:0000256" key="1">
    <source>
        <dbReference type="SAM" id="SignalP"/>
    </source>
</evidence>
<reference evidence="2 3" key="1">
    <citation type="submission" date="2018-08" db="EMBL/GenBank/DDBJ databases">
        <title>Jishengella sp. nov., isolated from a root of Azadirachta indica A. Juss. var. siamensis Valenton.</title>
        <authorList>
            <person name="Kuncharoen N."/>
            <person name="Tanasupawat S."/>
            <person name="Kudo T."/>
            <person name="Ohkuma M."/>
        </authorList>
    </citation>
    <scope>NUCLEOTIDE SEQUENCE [LARGE SCALE GENOMIC DNA]</scope>
    <source>
        <strain evidence="2 3">AZ1-13</strain>
    </source>
</reference>
<gene>
    <name evidence="2" type="ORF">D2L64_07080</name>
</gene>